<evidence type="ECO:0000313" key="3">
    <source>
        <dbReference type="Proteomes" id="UP001165489"/>
    </source>
</evidence>
<evidence type="ECO:0008006" key="4">
    <source>
        <dbReference type="Google" id="ProtNLM"/>
    </source>
</evidence>
<keyword evidence="1" id="KW-1133">Transmembrane helix</keyword>
<gene>
    <name evidence="2" type="ORF">MM239_14290</name>
</gene>
<organism evidence="2 3">
    <name type="scientific">Belliella filtrata</name>
    <dbReference type="NCBI Taxonomy" id="2923435"/>
    <lineage>
        <taxon>Bacteria</taxon>
        <taxon>Pseudomonadati</taxon>
        <taxon>Bacteroidota</taxon>
        <taxon>Cytophagia</taxon>
        <taxon>Cytophagales</taxon>
        <taxon>Cyclobacteriaceae</taxon>
        <taxon>Belliella</taxon>
    </lineage>
</organism>
<dbReference type="Proteomes" id="UP001165489">
    <property type="component" value="Unassembled WGS sequence"/>
</dbReference>
<feature type="transmembrane region" description="Helical" evidence="1">
    <location>
        <begin position="48"/>
        <end position="67"/>
    </location>
</feature>
<keyword evidence="3" id="KW-1185">Reference proteome</keyword>
<name>A0ABS9V3L9_9BACT</name>
<dbReference type="EMBL" id="JAKZGP010000041">
    <property type="protein sequence ID" value="MCH7410573.1"/>
    <property type="molecule type" value="Genomic_DNA"/>
</dbReference>
<sequence length="457" mass="51725">MDRDNNFDKKIKQKLEEVHTPYSKDAWAAFAPMLDTALPIVPFWRRWFMPYAYSTLLFLLAWFLFPLKEKSDANNSKEAVIISDNKMDTVVHHDTVYIIDTLYVYKTVVVSQESQKVILREEASNNQSNLIVNNEIQETGEPIQIGFKNDVIKNSGSNLATALTEVPNEQPPITHGIAEREKVGQIDGEQLNASNRVAIDSTSVKKNSNSKIKSSNVLAAPSVASEENFVMKLDKELVVGDTSNLNKSNDKSKQKPFFNVEAGLSLLVPVSRNIDYYISSTQGIQLGIEWENGWGIYAGAIRNSMKGEIDDDDIANYPQTALAQLPGRPSDITSLDEIYVTNHQWFFPLELRWRSLYYTGFSFESSIGVVGNLLRKQDFQYEFEESLGIDDRFETLQNNQFGVSHLKIGIGTNYLLSQRMGMYLRSHYWFPASGKGILQNRVHGMEIGVGLNYFLGR</sequence>
<keyword evidence="1" id="KW-0812">Transmembrane</keyword>
<accession>A0ABS9V3L9</accession>
<protein>
    <recommendedName>
        <fullName evidence="4">Outer membrane protein beta-barrel domain-containing protein</fullName>
    </recommendedName>
</protein>
<proteinExistence type="predicted"/>
<reference evidence="2" key="1">
    <citation type="submission" date="2022-03" db="EMBL/GenBank/DDBJ databases">
        <title>De novo assembled genomes of Belliella spp. (Cyclobacteriaceae) strains.</title>
        <authorList>
            <person name="Szabo A."/>
            <person name="Korponai K."/>
            <person name="Felfoldi T."/>
        </authorList>
    </citation>
    <scope>NUCLEOTIDE SEQUENCE</scope>
    <source>
        <strain evidence="2">DSM 111904</strain>
    </source>
</reference>
<dbReference type="RefSeq" id="WP_241348933.1">
    <property type="nucleotide sequence ID" value="NZ_JAKZGP010000041.1"/>
</dbReference>
<evidence type="ECO:0000313" key="2">
    <source>
        <dbReference type="EMBL" id="MCH7410573.1"/>
    </source>
</evidence>
<evidence type="ECO:0000256" key="1">
    <source>
        <dbReference type="SAM" id="Phobius"/>
    </source>
</evidence>
<keyword evidence="1" id="KW-0472">Membrane</keyword>
<comment type="caution">
    <text evidence="2">The sequence shown here is derived from an EMBL/GenBank/DDBJ whole genome shotgun (WGS) entry which is preliminary data.</text>
</comment>